<dbReference type="PROSITE" id="PS51987">
    <property type="entry name" value="GS_CATALYTIC"/>
    <property type="match status" value="1"/>
</dbReference>
<name>A0ABD6ENX7_9BILA</name>
<dbReference type="PROSITE" id="PS51986">
    <property type="entry name" value="GS_BETA_GRASP"/>
    <property type="match status" value="1"/>
</dbReference>
<proteinExistence type="inferred from homology"/>
<dbReference type="FunFam" id="3.10.20.70:FF:000004">
    <property type="entry name" value="Glutamine synthetase"/>
    <property type="match status" value="1"/>
</dbReference>
<evidence type="ECO:0000256" key="9">
    <source>
        <dbReference type="RuleBase" id="RU000384"/>
    </source>
</evidence>
<dbReference type="PANTHER" id="PTHR20852:SF96">
    <property type="entry name" value="GLUTAMINE SYNTHETASE-RELATED"/>
    <property type="match status" value="1"/>
</dbReference>
<evidence type="ECO:0000256" key="5">
    <source>
        <dbReference type="ARBA" id="ARBA00022598"/>
    </source>
</evidence>
<dbReference type="FunFam" id="3.30.590.10:FF:000011">
    <property type="entry name" value="Glutamine synthetase"/>
    <property type="match status" value="1"/>
</dbReference>
<dbReference type="SMART" id="SM01230">
    <property type="entry name" value="Gln-synt_C"/>
    <property type="match status" value="1"/>
</dbReference>
<evidence type="ECO:0000256" key="3">
    <source>
        <dbReference type="ARBA" id="ARBA00012937"/>
    </source>
</evidence>
<dbReference type="EMBL" id="JBGFUD010007661">
    <property type="protein sequence ID" value="MFH4981674.1"/>
    <property type="molecule type" value="Genomic_DNA"/>
</dbReference>
<evidence type="ECO:0000256" key="7">
    <source>
        <dbReference type="ARBA" id="ARBA00022840"/>
    </source>
</evidence>
<dbReference type="InterPro" id="IPR027302">
    <property type="entry name" value="Gln_synth_N_conserv_site"/>
</dbReference>
<accession>A0ABD6ENX7</accession>
<keyword evidence="6" id="KW-0547">Nucleotide-binding</keyword>
<reference evidence="12 13" key="1">
    <citation type="submission" date="2024-08" db="EMBL/GenBank/DDBJ databases">
        <title>Gnathostoma spinigerum genome.</title>
        <authorList>
            <person name="Gonzalez-Bertolin B."/>
            <person name="Monzon S."/>
            <person name="Zaballos A."/>
            <person name="Jimenez P."/>
            <person name="Dekumyoy P."/>
            <person name="Varona S."/>
            <person name="Cuesta I."/>
            <person name="Sumanam S."/>
            <person name="Adisakwattana P."/>
            <person name="Gasser R.B."/>
            <person name="Hernandez-Gonzalez A."/>
            <person name="Young N.D."/>
            <person name="Perteguer M.J."/>
        </authorList>
    </citation>
    <scope>NUCLEOTIDE SEQUENCE [LARGE SCALE GENOMIC DNA]</scope>
    <source>
        <strain evidence="12">AL3</strain>
        <tissue evidence="12">Liver</tissue>
    </source>
</reference>
<dbReference type="Gene3D" id="3.30.590.10">
    <property type="entry name" value="Glutamine synthetase/guanido kinase, catalytic domain"/>
    <property type="match status" value="1"/>
</dbReference>
<evidence type="ECO:0000256" key="8">
    <source>
        <dbReference type="PROSITE-ProRule" id="PRU01330"/>
    </source>
</evidence>
<evidence type="ECO:0000313" key="13">
    <source>
        <dbReference type="Proteomes" id="UP001608902"/>
    </source>
</evidence>
<evidence type="ECO:0000313" key="12">
    <source>
        <dbReference type="EMBL" id="MFH4981674.1"/>
    </source>
</evidence>
<evidence type="ECO:0000259" key="11">
    <source>
        <dbReference type="PROSITE" id="PS51987"/>
    </source>
</evidence>
<keyword evidence="7" id="KW-0067">ATP-binding</keyword>
<evidence type="ECO:0000259" key="10">
    <source>
        <dbReference type="PROSITE" id="PS51986"/>
    </source>
</evidence>
<dbReference type="Proteomes" id="UP001608902">
    <property type="component" value="Unassembled WGS sequence"/>
</dbReference>
<gene>
    <name evidence="12" type="ORF">AB6A40_008383</name>
</gene>
<keyword evidence="5" id="KW-0436">Ligase</keyword>
<dbReference type="Pfam" id="PF00120">
    <property type="entry name" value="Gln-synt_C"/>
    <property type="match status" value="1"/>
</dbReference>
<evidence type="ECO:0000256" key="4">
    <source>
        <dbReference type="ARBA" id="ARBA00022490"/>
    </source>
</evidence>
<dbReference type="GO" id="GO:0004356">
    <property type="term" value="F:glutamine synthetase activity"/>
    <property type="evidence" value="ECO:0007669"/>
    <property type="project" value="UniProtKB-EC"/>
</dbReference>
<organism evidence="12 13">
    <name type="scientific">Gnathostoma spinigerum</name>
    <dbReference type="NCBI Taxonomy" id="75299"/>
    <lineage>
        <taxon>Eukaryota</taxon>
        <taxon>Metazoa</taxon>
        <taxon>Ecdysozoa</taxon>
        <taxon>Nematoda</taxon>
        <taxon>Chromadorea</taxon>
        <taxon>Rhabditida</taxon>
        <taxon>Spirurina</taxon>
        <taxon>Gnathostomatomorpha</taxon>
        <taxon>Gnathostomatoidea</taxon>
        <taxon>Gnathostomatidae</taxon>
        <taxon>Gnathostoma</taxon>
    </lineage>
</organism>
<dbReference type="SUPFAM" id="SSF54368">
    <property type="entry name" value="Glutamine synthetase, N-terminal domain"/>
    <property type="match status" value="1"/>
</dbReference>
<dbReference type="GO" id="GO:0005737">
    <property type="term" value="C:cytoplasm"/>
    <property type="evidence" value="ECO:0007669"/>
    <property type="project" value="UniProtKB-SubCell"/>
</dbReference>
<sequence length="304" mass="34120">MPTANFQVQLPLAKAVMDYFMGVKQLPNKVLATYIWIDGTGENLRTKCRTLEKLPKSIREYPTWNFDGSSTGQAEGKNSDTHLIPVAAYPDPFLGGDNKLLLCETYNSEMKPTKTNHRARCKKMMDAVKKENVWFGMEQEYLLLDRDGHPLGWPKHGFPAPQGRYYCGVGGDRIFGREIVEIHHRASLYCGLKLFGTNAEVTPGQWEFQLGTCEGITMGDELWMARYLLYRISEAFGVCVSLDPKPAITAGDWNGAGCHCNISTEAMRREGGLKIIEAAMPKLEKAHMVSDNLIPIFFDNMGIE</sequence>
<dbReference type="Gene3D" id="3.10.20.70">
    <property type="entry name" value="Glutamine synthetase, N-terminal domain"/>
    <property type="match status" value="1"/>
</dbReference>
<protein>
    <recommendedName>
        <fullName evidence="3">glutamine synthetase</fullName>
        <ecNumber evidence="3">6.3.1.2</ecNumber>
    </recommendedName>
</protein>
<evidence type="ECO:0000256" key="1">
    <source>
        <dbReference type="ARBA" id="ARBA00004496"/>
    </source>
</evidence>
<dbReference type="AlphaFoldDB" id="A0ABD6ENX7"/>
<comment type="caution">
    <text evidence="12">The sequence shown here is derived from an EMBL/GenBank/DDBJ whole genome shotgun (WGS) entry which is preliminary data.</text>
</comment>
<dbReference type="InterPro" id="IPR036651">
    <property type="entry name" value="Gln_synt_N_sf"/>
</dbReference>
<keyword evidence="4" id="KW-0963">Cytoplasm</keyword>
<dbReference type="Pfam" id="PF03951">
    <property type="entry name" value="Gln-synt_N"/>
    <property type="match status" value="1"/>
</dbReference>
<dbReference type="InterPro" id="IPR050292">
    <property type="entry name" value="Glutamine_Synthetase"/>
</dbReference>
<evidence type="ECO:0000256" key="2">
    <source>
        <dbReference type="ARBA" id="ARBA00009897"/>
    </source>
</evidence>
<dbReference type="InterPro" id="IPR008147">
    <property type="entry name" value="Gln_synt_N"/>
</dbReference>
<dbReference type="GO" id="GO:0005524">
    <property type="term" value="F:ATP binding"/>
    <property type="evidence" value="ECO:0007669"/>
    <property type="project" value="UniProtKB-KW"/>
</dbReference>
<dbReference type="PROSITE" id="PS00180">
    <property type="entry name" value="GLNA_1"/>
    <property type="match status" value="1"/>
</dbReference>
<keyword evidence="13" id="KW-1185">Reference proteome</keyword>
<dbReference type="SUPFAM" id="SSF55931">
    <property type="entry name" value="Glutamine synthetase/guanido kinase"/>
    <property type="match status" value="1"/>
</dbReference>
<feature type="domain" description="GS catalytic" evidence="11">
    <location>
        <begin position="117"/>
        <end position="304"/>
    </location>
</feature>
<dbReference type="EC" id="6.3.1.2" evidence="3"/>
<dbReference type="PANTHER" id="PTHR20852">
    <property type="entry name" value="GLUTAMINE SYNTHETASE"/>
    <property type="match status" value="1"/>
</dbReference>
<comment type="subcellular location">
    <subcellularLocation>
        <location evidence="1">Cytoplasm</location>
    </subcellularLocation>
</comment>
<evidence type="ECO:0000256" key="6">
    <source>
        <dbReference type="ARBA" id="ARBA00022741"/>
    </source>
</evidence>
<dbReference type="InterPro" id="IPR014746">
    <property type="entry name" value="Gln_synth/guanido_kin_cat_dom"/>
</dbReference>
<feature type="domain" description="GS beta-grasp" evidence="10">
    <location>
        <begin position="28"/>
        <end position="114"/>
    </location>
</feature>
<dbReference type="InterPro" id="IPR008146">
    <property type="entry name" value="Gln_synth_cat_dom"/>
</dbReference>
<comment type="similarity">
    <text evidence="2 8 9">Belongs to the glutamine synthetase family.</text>
</comment>